<dbReference type="Gene3D" id="3.30.460.10">
    <property type="entry name" value="Beta Polymerase, domain 2"/>
    <property type="match status" value="1"/>
</dbReference>
<keyword evidence="2" id="KW-0808">Transferase</keyword>
<dbReference type="CDD" id="cd05403">
    <property type="entry name" value="NT_KNTase_like"/>
    <property type="match status" value="1"/>
</dbReference>
<name>A0A1W1VRJ8_9FIRM</name>
<keyword evidence="3" id="KW-1185">Reference proteome</keyword>
<sequence>MAIDLGGGNRQYLKEELKRISGIIIENCRPEKIILFGSLAGGRAQEHSDLDLLVVMKTDMRFIDRLLFLATLTKPQVGVDFLVYTPEEFRQMMEDENLFLKEEVVKKGVVLYDSGGARIHGLG</sequence>
<dbReference type="EMBL" id="LT838272">
    <property type="protein sequence ID" value="SMB95840.1"/>
    <property type="molecule type" value="Genomic_DNA"/>
</dbReference>
<protein>
    <submittedName>
        <fullName evidence="2">Nucleotidyltransferase domain-containing protein</fullName>
    </submittedName>
</protein>
<organism evidence="2 3">
    <name type="scientific">Thermanaeromonas toyohensis ToBE</name>
    <dbReference type="NCBI Taxonomy" id="698762"/>
    <lineage>
        <taxon>Bacteria</taxon>
        <taxon>Bacillati</taxon>
        <taxon>Bacillota</taxon>
        <taxon>Clostridia</taxon>
        <taxon>Neomoorellales</taxon>
        <taxon>Neomoorellaceae</taxon>
        <taxon>Thermanaeromonas</taxon>
    </lineage>
</organism>
<accession>A0A1W1VRJ8</accession>
<evidence type="ECO:0000259" key="1">
    <source>
        <dbReference type="Pfam" id="PF18765"/>
    </source>
</evidence>
<evidence type="ECO:0000313" key="2">
    <source>
        <dbReference type="EMBL" id="SMB95840.1"/>
    </source>
</evidence>
<dbReference type="PANTHER" id="PTHR43449">
    <property type="entry name" value="NUCLEOTIDYLTRANSFERASE"/>
    <property type="match status" value="1"/>
</dbReference>
<dbReference type="GO" id="GO:0016740">
    <property type="term" value="F:transferase activity"/>
    <property type="evidence" value="ECO:0007669"/>
    <property type="project" value="UniProtKB-KW"/>
</dbReference>
<gene>
    <name evidence="2" type="ORF">SAMN00808754_1330</name>
</gene>
<dbReference type="InterPro" id="IPR043519">
    <property type="entry name" value="NT_sf"/>
</dbReference>
<dbReference type="PANTHER" id="PTHR43449:SF1">
    <property type="entry name" value="POLYMERASE BETA NUCLEOTIDYLTRANSFERASE DOMAIN-CONTAINING PROTEIN"/>
    <property type="match status" value="1"/>
</dbReference>
<dbReference type="InterPro" id="IPR041633">
    <property type="entry name" value="Polbeta"/>
</dbReference>
<dbReference type="STRING" id="698762.SAMN00808754_1330"/>
<dbReference type="Pfam" id="PF18765">
    <property type="entry name" value="Polbeta"/>
    <property type="match status" value="1"/>
</dbReference>
<reference evidence="2 3" key="1">
    <citation type="submission" date="2017-04" db="EMBL/GenBank/DDBJ databases">
        <authorList>
            <person name="Afonso C.L."/>
            <person name="Miller P.J."/>
            <person name="Scott M.A."/>
            <person name="Spackman E."/>
            <person name="Goraichik I."/>
            <person name="Dimitrov K.M."/>
            <person name="Suarez D.L."/>
            <person name="Swayne D.E."/>
        </authorList>
    </citation>
    <scope>NUCLEOTIDE SEQUENCE [LARGE SCALE GENOMIC DNA]</scope>
    <source>
        <strain evidence="2 3">ToBE</strain>
    </source>
</reference>
<feature type="domain" description="Polymerase beta nucleotidyltransferase" evidence="1">
    <location>
        <begin position="19"/>
        <end position="113"/>
    </location>
</feature>
<proteinExistence type="predicted"/>
<dbReference type="SUPFAM" id="SSF81301">
    <property type="entry name" value="Nucleotidyltransferase"/>
    <property type="match status" value="1"/>
</dbReference>
<dbReference type="Proteomes" id="UP000192569">
    <property type="component" value="Chromosome I"/>
</dbReference>
<evidence type="ECO:0000313" key="3">
    <source>
        <dbReference type="Proteomes" id="UP000192569"/>
    </source>
</evidence>
<dbReference type="AlphaFoldDB" id="A0A1W1VRJ8"/>